<dbReference type="EMBL" id="JAGKQM010000011">
    <property type="protein sequence ID" value="KAH0900491.1"/>
    <property type="molecule type" value="Genomic_DNA"/>
</dbReference>
<comment type="caution">
    <text evidence="2">The sequence shown here is derived from an EMBL/GenBank/DDBJ whole genome shotgun (WGS) entry which is preliminary data.</text>
</comment>
<dbReference type="PANTHER" id="PTHR24414">
    <property type="entry name" value="F-BOX/KELCH-REPEAT PROTEIN SKIP4"/>
    <property type="match status" value="1"/>
</dbReference>
<evidence type="ECO:0000313" key="2">
    <source>
        <dbReference type="EMBL" id="KAH0900491.1"/>
    </source>
</evidence>
<name>A0ABQ8B6S4_BRANA</name>
<gene>
    <name evidence="2" type="ORF">HID58_039994</name>
</gene>
<dbReference type="Gene3D" id="2.120.10.80">
    <property type="entry name" value="Kelch-type beta propeller"/>
    <property type="match status" value="1"/>
</dbReference>
<dbReference type="InterPro" id="IPR015915">
    <property type="entry name" value="Kelch-typ_b-propeller"/>
</dbReference>
<dbReference type="Pfam" id="PF25210">
    <property type="entry name" value="Kelch_FKB95"/>
    <property type="match status" value="1"/>
</dbReference>
<dbReference type="InterPro" id="IPR050354">
    <property type="entry name" value="F-box/kelch-repeat_ARATH"/>
</dbReference>
<keyword evidence="3" id="KW-1185">Reference proteome</keyword>
<sequence>MSNYAAEEPPANEETFQSLPDDLAVSCLALVSRSDHAALFLVSKRIGTLVASPELYKARSLLGRTEEFLYVCLSTKPKSTPSWFILRPPNFLLFRGVGLGIYVIGGFKNTDVRTPDVLLLDCRNNTWRELPPMAVGRAAAAAGVVGGKIYVFGGCEEVDSSNWAEVFDPKTNTWETLAPMQDRNEGDNVIRDTLVMDEKLHAVEFWSGGCSLQYSPREGWNVFWRESEELEWKKVKGLEALQRVFSGSSRFRKRLSVRGLSSFGANIVVFWVSRRGDVWCAEISLKRREEEGEIWGAIEWSDAIIAFNHNIFTLVPVEVLYSATINL</sequence>
<dbReference type="PANTHER" id="PTHR24414:SF178">
    <property type="entry name" value="F-BOX DOMAIN-CONTAINING PROTEIN"/>
    <property type="match status" value="1"/>
</dbReference>
<dbReference type="SUPFAM" id="SSF117281">
    <property type="entry name" value="Kelch motif"/>
    <property type="match status" value="1"/>
</dbReference>
<protein>
    <recommendedName>
        <fullName evidence="1">FKB95-like N-terminal Kelch domain-containing protein</fullName>
    </recommendedName>
</protein>
<organism evidence="2 3">
    <name type="scientific">Brassica napus</name>
    <name type="common">Rape</name>
    <dbReference type="NCBI Taxonomy" id="3708"/>
    <lineage>
        <taxon>Eukaryota</taxon>
        <taxon>Viridiplantae</taxon>
        <taxon>Streptophyta</taxon>
        <taxon>Embryophyta</taxon>
        <taxon>Tracheophyta</taxon>
        <taxon>Spermatophyta</taxon>
        <taxon>Magnoliopsida</taxon>
        <taxon>eudicotyledons</taxon>
        <taxon>Gunneridae</taxon>
        <taxon>Pentapetalae</taxon>
        <taxon>rosids</taxon>
        <taxon>malvids</taxon>
        <taxon>Brassicales</taxon>
        <taxon>Brassicaceae</taxon>
        <taxon>Brassiceae</taxon>
        <taxon>Brassica</taxon>
    </lineage>
</organism>
<evidence type="ECO:0000259" key="1">
    <source>
        <dbReference type="Pfam" id="PF25210"/>
    </source>
</evidence>
<feature type="domain" description="FKB95-like N-terminal Kelch" evidence="1">
    <location>
        <begin position="93"/>
        <end position="219"/>
    </location>
</feature>
<dbReference type="CDD" id="cd22152">
    <property type="entry name" value="F-box_AtAFR-like"/>
    <property type="match status" value="1"/>
</dbReference>
<accession>A0ABQ8B6S4</accession>
<proteinExistence type="predicted"/>
<dbReference type="InterPro" id="IPR006652">
    <property type="entry name" value="Kelch_1"/>
</dbReference>
<dbReference type="Proteomes" id="UP000824890">
    <property type="component" value="Unassembled WGS sequence"/>
</dbReference>
<evidence type="ECO:0000313" key="3">
    <source>
        <dbReference type="Proteomes" id="UP000824890"/>
    </source>
</evidence>
<reference evidence="2 3" key="1">
    <citation type="submission" date="2021-05" db="EMBL/GenBank/DDBJ databases">
        <title>Genome Assembly of Synthetic Allotetraploid Brassica napus Reveals Homoeologous Exchanges between Subgenomes.</title>
        <authorList>
            <person name="Davis J.T."/>
        </authorList>
    </citation>
    <scope>NUCLEOTIDE SEQUENCE [LARGE SCALE GENOMIC DNA]</scope>
    <source>
        <strain evidence="3">cv. Da-Ae</strain>
        <tissue evidence="2">Seedling</tissue>
    </source>
</reference>
<dbReference type="SMART" id="SM00612">
    <property type="entry name" value="Kelch"/>
    <property type="match status" value="2"/>
</dbReference>
<dbReference type="InterPro" id="IPR057499">
    <property type="entry name" value="Kelch_FKB95"/>
</dbReference>